<evidence type="ECO:0000256" key="1">
    <source>
        <dbReference type="ARBA" id="ARBA00010333"/>
    </source>
</evidence>
<evidence type="ECO:0000256" key="3">
    <source>
        <dbReference type="SAM" id="SignalP"/>
    </source>
</evidence>
<name>A0A443VFA3_RAOPL</name>
<feature type="signal peptide" evidence="3">
    <location>
        <begin position="1"/>
        <end position="23"/>
    </location>
</feature>
<dbReference type="AlphaFoldDB" id="A0A443VFA3"/>
<accession>A0A443VFA3</accession>
<gene>
    <name evidence="5" type="ORF">DN603_26850</name>
</gene>
<keyword evidence="2 3" id="KW-0732">Signal</keyword>
<evidence type="ECO:0000313" key="6">
    <source>
        <dbReference type="Proteomes" id="UP000288843"/>
    </source>
</evidence>
<comment type="similarity">
    <text evidence="1">Belongs to the bacterial solute-binding protein 3 family.</text>
</comment>
<dbReference type="EMBL" id="QKOX01000042">
    <property type="protein sequence ID" value="RWT16104.1"/>
    <property type="molecule type" value="Genomic_DNA"/>
</dbReference>
<sequence>MALKHWLTQVCIALSAVSMFTHAATLEQIQAKGVMTVATEDDYRPFEYIEDGKPVGLDHALLEQLRKTSKFKIEQNIMPWSGLLPGVTTGKYDVALTAVVVTPERARSLDFTMPIAEATQYYVVRAKETEIKSVADLSGKIVGVQAGGGSFAALENLQKTLATTGGTLGKVVQYPSFPDAYQDLANGRVDYVINGAPNLASLVKEQPTRFKLGTAVGTPTFAAWAVAKGNTSLLNYLNEFLSKARADGSLFDLQRKWLGMTFESMPVNPVINP</sequence>
<dbReference type="Proteomes" id="UP000288843">
    <property type="component" value="Unassembled WGS sequence"/>
</dbReference>
<organism evidence="5 6">
    <name type="scientific">Raoultella planticola</name>
    <name type="common">Klebsiella planticola</name>
    <dbReference type="NCBI Taxonomy" id="575"/>
    <lineage>
        <taxon>Bacteria</taxon>
        <taxon>Pseudomonadati</taxon>
        <taxon>Pseudomonadota</taxon>
        <taxon>Gammaproteobacteria</taxon>
        <taxon>Enterobacterales</taxon>
        <taxon>Enterobacteriaceae</taxon>
        <taxon>Klebsiella/Raoultella group</taxon>
        <taxon>Raoultella</taxon>
    </lineage>
</organism>
<dbReference type="RefSeq" id="WP_128320251.1">
    <property type="nucleotide sequence ID" value="NZ_QKOX01000042.1"/>
</dbReference>
<dbReference type="SMART" id="SM00062">
    <property type="entry name" value="PBPb"/>
    <property type="match status" value="1"/>
</dbReference>
<evidence type="ECO:0000256" key="2">
    <source>
        <dbReference type="ARBA" id="ARBA00022729"/>
    </source>
</evidence>
<evidence type="ECO:0000313" key="5">
    <source>
        <dbReference type="EMBL" id="RWT16104.1"/>
    </source>
</evidence>
<reference evidence="5 6" key="1">
    <citation type="submission" date="2018-06" db="EMBL/GenBank/DDBJ databases">
        <title>Carbapenemase-producing Enterobacteriaceae present in wastewater treatment plant effluent and nearby surface waters in the US.</title>
        <authorList>
            <person name="Mathys D.A."/>
            <person name="Mollenkopf D.F."/>
            <person name="Feicht S.M."/>
            <person name="Adams R.J."/>
            <person name="Albers A.L."/>
            <person name="Stuever D.M."/>
            <person name="Daniels J.B."/>
            <person name="Wittum T.E."/>
        </authorList>
    </citation>
    <scope>NUCLEOTIDE SEQUENCE [LARGE SCALE GENOMIC DNA]</scope>
    <source>
        <strain evidence="5 6">GEO_47_Down_B</strain>
    </source>
</reference>
<dbReference type="SUPFAM" id="SSF53850">
    <property type="entry name" value="Periplasmic binding protein-like II"/>
    <property type="match status" value="1"/>
</dbReference>
<feature type="chain" id="PRO_5019025629" evidence="3">
    <location>
        <begin position="24"/>
        <end position="273"/>
    </location>
</feature>
<protein>
    <submittedName>
        <fullName evidence="5">Amino acid ABC transporter substrate-binding protein</fullName>
    </submittedName>
</protein>
<evidence type="ECO:0000259" key="4">
    <source>
        <dbReference type="SMART" id="SM00062"/>
    </source>
</evidence>
<dbReference type="InterPro" id="IPR001638">
    <property type="entry name" value="Solute-binding_3/MltF_N"/>
</dbReference>
<dbReference type="PANTHER" id="PTHR35936:SF19">
    <property type="entry name" value="AMINO-ACID-BINDING PROTEIN YXEM-RELATED"/>
    <property type="match status" value="1"/>
</dbReference>
<dbReference type="Gene3D" id="3.40.190.10">
    <property type="entry name" value="Periplasmic binding protein-like II"/>
    <property type="match status" value="2"/>
</dbReference>
<dbReference type="PANTHER" id="PTHR35936">
    <property type="entry name" value="MEMBRANE-BOUND LYTIC MUREIN TRANSGLYCOSYLASE F"/>
    <property type="match status" value="1"/>
</dbReference>
<dbReference type="Pfam" id="PF00497">
    <property type="entry name" value="SBP_bac_3"/>
    <property type="match status" value="1"/>
</dbReference>
<feature type="domain" description="Solute-binding protein family 3/N-terminal" evidence="4">
    <location>
        <begin position="34"/>
        <end position="261"/>
    </location>
</feature>
<proteinExistence type="inferred from homology"/>
<comment type="caution">
    <text evidence="5">The sequence shown here is derived from an EMBL/GenBank/DDBJ whole genome shotgun (WGS) entry which is preliminary data.</text>
</comment>